<dbReference type="Proteomes" id="UP000292957">
    <property type="component" value="Unassembled WGS sequence"/>
</dbReference>
<dbReference type="AlphaFoldDB" id="A0A4Q9MRC6"/>
<evidence type="ECO:0000313" key="1">
    <source>
        <dbReference type="EMBL" id="TBU30319.1"/>
    </source>
</evidence>
<protein>
    <submittedName>
        <fullName evidence="1">Uncharacterized protein</fullName>
    </submittedName>
</protein>
<sequence length="76" mass="8562">MITSVSEASRMSTLRDVTLRVQSSISRKTLVSTQRRSKMARVLRSSKTVLTDARTAKPSITLSNEAVSLRWDPRVR</sequence>
<accession>A0A4Q9MRC6</accession>
<dbReference type="EMBL" id="ML143406">
    <property type="protein sequence ID" value="TBU30319.1"/>
    <property type="molecule type" value="Genomic_DNA"/>
</dbReference>
<proteinExistence type="predicted"/>
<reference evidence="1" key="1">
    <citation type="submission" date="2019-01" db="EMBL/GenBank/DDBJ databases">
        <title>Draft genome sequences of three monokaryotic isolates of the white-rot basidiomycete fungus Dichomitus squalens.</title>
        <authorList>
            <consortium name="DOE Joint Genome Institute"/>
            <person name="Lopez S.C."/>
            <person name="Andreopoulos B."/>
            <person name="Pangilinan J."/>
            <person name="Lipzen A."/>
            <person name="Riley R."/>
            <person name="Ahrendt S."/>
            <person name="Ng V."/>
            <person name="Barry K."/>
            <person name="Daum C."/>
            <person name="Grigoriev I.V."/>
            <person name="Hilden K.S."/>
            <person name="Makela M.R."/>
            <person name="de Vries R.P."/>
        </authorList>
    </citation>
    <scope>NUCLEOTIDE SEQUENCE [LARGE SCALE GENOMIC DNA]</scope>
    <source>
        <strain evidence="1">OM18370.1</strain>
    </source>
</reference>
<gene>
    <name evidence="1" type="ORF">BD311DRAFT_223087</name>
</gene>
<name>A0A4Q9MRC6_9APHY</name>
<organism evidence="1">
    <name type="scientific">Dichomitus squalens</name>
    <dbReference type="NCBI Taxonomy" id="114155"/>
    <lineage>
        <taxon>Eukaryota</taxon>
        <taxon>Fungi</taxon>
        <taxon>Dikarya</taxon>
        <taxon>Basidiomycota</taxon>
        <taxon>Agaricomycotina</taxon>
        <taxon>Agaricomycetes</taxon>
        <taxon>Polyporales</taxon>
        <taxon>Polyporaceae</taxon>
        <taxon>Dichomitus</taxon>
    </lineage>
</organism>